<evidence type="ECO:0000256" key="3">
    <source>
        <dbReference type="SAM" id="MobiDB-lite"/>
    </source>
</evidence>
<dbReference type="CDD" id="cd16025">
    <property type="entry name" value="PAS_like"/>
    <property type="match status" value="1"/>
</dbReference>
<name>A0A931AK97_9ACTN</name>
<comment type="similarity">
    <text evidence="1">Belongs to the sulfatase family.</text>
</comment>
<dbReference type="Proteomes" id="UP000605361">
    <property type="component" value="Unassembled WGS sequence"/>
</dbReference>
<organism evidence="5 6">
    <name type="scientific">Nonomuraea cypriaca</name>
    <dbReference type="NCBI Taxonomy" id="1187855"/>
    <lineage>
        <taxon>Bacteria</taxon>
        <taxon>Bacillati</taxon>
        <taxon>Actinomycetota</taxon>
        <taxon>Actinomycetes</taxon>
        <taxon>Streptosporangiales</taxon>
        <taxon>Streptosporangiaceae</taxon>
        <taxon>Nonomuraea</taxon>
    </lineage>
</organism>
<dbReference type="Gene3D" id="3.40.720.10">
    <property type="entry name" value="Alkaline Phosphatase, subunit A"/>
    <property type="match status" value="1"/>
</dbReference>
<gene>
    <name evidence="5" type="ORF">ITP53_41645</name>
</gene>
<evidence type="ECO:0000313" key="5">
    <source>
        <dbReference type="EMBL" id="MBF8192078.1"/>
    </source>
</evidence>
<dbReference type="Gene3D" id="3.30.1120.10">
    <property type="match status" value="1"/>
</dbReference>
<comment type="caution">
    <text evidence="5">The sequence shown here is derived from an EMBL/GenBank/DDBJ whole genome shotgun (WGS) entry which is preliminary data.</text>
</comment>
<proteinExistence type="inferred from homology"/>
<evidence type="ECO:0000313" key="6">
    <source>
        <dbReference type="Proteomes" id="UP000605361"/>
    </source>
</evidence>
<evidence type="ECO:0000256" key="1">
    <source>
        <dbReference type="ARBA" id="ARBA00008779"/>
    </source>
</evidence>
<reference evidence="5" key="1">
    <citation type="submission" date="2020-11" db="EMBL/GenBank/DDBJ databases">
        <title>Whole-genome analyses of Nonomuraea sp. K274.</title>
        <authorList>
            <person name="Veyisoglu A."/>
        </authorList>
    </citation>
    <scope>NUCLEOTIDE SEQUENCE</scope>
    <source>
        <strain evidence="5">K274</strain>
    </source>
</reference>
<evidence type="ECO:0000256" key="2">
    <source>
        <dbReference type="ARBA" id="ARBA00022801"/>
    </source>
</evidence>
<protein>
    <submittedName>
        <fullName evidence="5">Arylsulfatase</fullName>
    </submittedName>
</protein>
<feature type="domain" description="Sulfatase N-terminal" evidence="4">
    <location>
        <begin position="7"/>
        <end position="417"/>
    </location>
</feature>
<dbReference type="Pfam" id="PF00884">
    <property type="entry name" value="Sulfatase"/>
    <property type="match status" value="1"/>
</dbReference>
<dbReference type="PANTHER" id="PTHR42693:SF53">
    <property type="entry name" value="ENDO-4-O-SULFATASE"/>
    <property type="match status" value="1"/>
</dbReference>
<accession>A0A931AK97</accession>
<dbReference type="PANTHER" id="PTHR42693">
    <property type="entry name" value="ARYLSULFATASE FAMILY MEMBER"/>
    <property type="match status" value="1"/>
</dbReference>
<sequence>MPDPARPNVLVILADDMGYSDVGCYGGEIGTPHIDGLADRGVRLTNFYNTARCSPSRASLLTGLHPHQTGVAELVNNDGPAGYPGSLTERCATLAEAFRAAGYRTHMTGKWHLSNEREQPDGTWPTRRGFDRFWGTISGAGSYFQTTTLHDGEIPIPLSELGEDFYYTDEIGSHAAGAIRDAAAHGQPFFGYVAFTAPHWPLHAKDEDLANTRGRFDEGWDVLRTRRHRRQIAAGICAENATLDDRDPAVIAWDDEPEQKWQLQRMEVYAAQVQAMDRAVGRILAALDDTGQRDNTIVVFLSDNGGCAEELSSDPESAQRFRRHHLIIPPRAPDGTPMRVGNTPEIRPGTADTYTSYGRAWANLSNTPFRLYKRWVHEGGISTPLIVSWPNGGFSGGVLDAPHQLTDIAPTLFEATEVQPLAERNGRTLPSLPGVSMLDVLRGGQAVEHDLFWEHIGNAAIRVGRWKLVHEYGSPWELYDLASDRSERNDLAGEYPDRVQDLAARWQDWADAVGVLPYNQVLVARARMPRQPA</sequence>
<dbReference type="EMBL" id="JADOGI010000192">
    <property type="protein sequence ID" value="MBF8192078.1"/>
    <property type="molecule type" value="Genomic_DNA"/>
</dbReference>
<evidence type="ECO:0000259" key="4">
    <source>
        <dbReference type="Pfam" id="PF00884"/>
    </source>
</evidence>
<feature type="region of interest" description="Disordered" evidence="3">
    <location>
        <begin position="329"/>
        <end position="349"/>
    </location>
</feature>
<dbReference type="InterPro" id="IPR017850">
    <property type="entry name" value="Alkaline_phosphatase_core_sf"/>
</dbReference>
<keyword evidence="6" id="KW-1185">Reference proteome</keyword>
<keyword evidence="2" id="KW-0378">Hydrolase</keyword>
<dbReference type="SUPFAM" id="SSF53649">
    <property type="entry name" value="Alkaline phosphatase-like"/>
    <property type="match status" value="1"/>
</dbReference>
<dbReference type="AlphaFoldDB" id="A0A931AK97"/>
<dbReference type="InterPro" id="IPR050738">
    <property type="entry name" value="Sulfatase"/>
</dbReference>
<dbReference type="GO" id="GO:0004065">
    <property type="term" value="F:arylsulfatase activity"/>
    <property type="evidence" value="ECO:0007669"/>
    <property type="project" value="TreeGrafter"/>
</dbReference>
<dbReference type="InterPro" id="IPR000917">
    <property type="entry name" value="Sulfatase_N"/>
</dbReference>